<evidence type="ECO:0000256" key="2">
    <source>
        <dbReference type="ARBA" id="ARBA00022737"/>
    </source>
</evidence>
<evidence type="ECO:0000313" key="10">
    <source>
        <dbReference type="EMBL" id="KAK7359118.1"/>
    </source>
</evidence>
<sequence length="1104" mass="126565">MAEAVIEIVVKNLSSLIQNEVAIFLGLDEDMKRLSSMLTAIKATLENAEEKQLTESDIKDWLLKLKDAAHMLNDILEDCATERLELEYQGLMSGHANKVKSSCLSSFHPKHVVFRHKISKKMKRISERLHEIAEERRDFHLHETVEERRSEVIEWRQTTSIITQPQIYGREKDEIKIVNLLVGDASNFMDLLVYPIVGMGGLGKTTLAQLVFNHQMVVNHFDLRIWVCVSEDFNLKRVSKAIIESASGQGCEDFDLEPLQRNLQELVQGKRYLLVLDDVWNDDQEKWERLKYVLTCGAKGASVLVTTRLTMVASIMGTVPPHQLSMLSENDCWELFKQRAFGPNEGEHAELLVIGKEIVKKCKGVPLAAKALGSLLRFKREETEWLYVKDSKLWSLPQDENSIMPALRLSYFNLPVKLRHCFAYCALFPKDEKISKQFLIELWMANGFISSDDMLKGKDIGEEVWNELYWRSFFQDVEIDKFGKITSFKIHDLVHDLAQSVTEEVCYITDENVQISWPERIRHLSISCRGSFDQPYSMQFHLVKSLKTCIMPNYDYADQLSPHILKCHSLRVLYMMRLEKLSSSIGHLKHLRYLNLSSGFFKTLPKSLCRLWNLQILKLEDCHYLQKLPHHLKCLKSLQHLCLRNCISLSSLPPKIGELTSLRTLNTYFVGKKRGFLLAELGCLNLKGELHIKNLERVKSVVDAKNANMANKYLTDLQLTWGRNEESELQEDVEQILEMLQPHTQHLQTLCVEGYTGGHFPQWMGSPSLKNLRHLELVDCKNCLHLPMLGKLPSLKRLEIHNMNHVKYLDNESYISGVAGGFMVLESLILEKLPNLIGLSRENGENMFPLLSILQISECPKLTLPYLPSLSILGIVGKCNQDLLSSIRELHSLESLQFNGNEELTSFPEGMFQNLSSLKILDIYKYSKLEVLTTEIINLNSIQELYINYCDSLEPLMEQVLQGLRSLRSLEIVRNRKFNLSAGFQHLTSLEVLTIGSCPEVEHFPEALQHMTTLQSLNLYDLPNLGSLPHWLGNLGMLHSLSISNCPKLMCLPMSIQYLNSLKRLCINSCSELQKQCHKEIGKDWPKIAHVMDIYIEGSCIKCQ</sequence>
<dbReference type="SUPFAM" id="SSF52540">
    <property type="entry name" value="P-loop containing nucleoside triphosphate hydrolases"/>
    <property type="match status" value="1"/>
</dbReference>
<evidence type="ECO:0000313" key="11">
    <source>
        <dbReference type="Proteomes" id="UP001367508"/>
    </source>
</evidence>
<dbReference type="SUPFAM" id="SSF52058">
    <property type="entry name" value="L domain-like"/>
    <property type="match status" value="1"/>
</dbReference>
<accession>A0AAN9R9W9</accession>
<name>A0AAN9R9W9_CANGL</name>
<evidence type="ECO:0000256" key="4">
    <source>
        <dbReference type="ARBA" id="ARBA00022821"/>
    </source>
</evidence>
<dbReference type="Gene3D" id="1.10.8.430">
    <property type="entry name" value="Helical domain of apoptotic protease-activating factors"/>
    <property type="match status" value="1"/>
</dbReference>
<dbReference type="GO" id="GO:0005524">
    <property type="term" value="F:ATP binding"/>
    <property type="evidence" value="ECO:0007669"/>
    <property type="project" value="UniProtKB-KW"/>
</dbReference>
<feature type="domain" description="Disease resistance protein winged helix" evidence="8">
    <location>
        <begin position="427"/>
        <end position="498"/>
    </location>
</feature>
<dbReference type="InterPro" id="IPR032675">
    <property type="entry name" value="LRR_dom_sf"/>
</dbReference>
<dbReference type="Pfam" id="PF25019">
    <property type="entry name" value="LRR_R13L1-DRL21"/>
    <property type="match status" value="1"/>
</dbReference>
<dbReference type="Pfam" id="PF23559">
    <property type="entry name" value="WHD_DRP"/>
    <property type="match status" value="1"/>
</dbReference>
<dbReference type="InterPro" id="IPR041118">
    <property type="entry name" value="Rx_N"/>
</dbReference>
<dbReference type="InterPro" id="IPR058922">
    <property type="entry name" value="WHD_DRP"/>
</dbReference>
<dbReference type="AlphaFoldDB" id="A0AAN9R9W9"/>
<dbReference type="InterPro" id="IPR027417">
    <property type="entry name" value="P-loop_NTPase"/>
</dbReference>
<evidence type="ECO:0000256" key="1">
    <source>
        <dbReference type="ARBA" id="ARBA00022614"/>
    </source>
</evidence>
<dbReference type="InterPro" id="IPR042197">
    <property type="entry name" value="Apaf_helical"/>
</dbReference>
<dbReference type="InterPro" id="IPR036388">
    <property type="entry name" value="WH-like_DNA-bd_sf"/>
</dbReference>
<dbReference type="SMART" id="SM00369">
    <property type="entry name" value="LRR_TYP"/>
    <property type="match status" value="3"/>
</dbReference>
<keyword evidence="11" id="KW-1185">Reference proteome</keyword>
<evidence type="ECO:0000259" key="7">
    <source>
        <dbReference type="Pfam" id="PF18052"/>
    </source>
</evidence>
<evidence type="ECO:0000256" key="3">
    <source>
        <dbReference type="ARBA" id="ARBA00022741"/>
    </source>
</evidence>
<evidence type="ECO:0000259" key="6">
    <source>
        <dbReference type="Pfam" id="PF00931"/>
    </source>
</evidence>
<keyword evidence="3" id="KW-0547">Nucleotide-binding</keyword>
<dbReference type="PRINTS" id="PR00364">
    <property type="entry name" value="DISEASERSIST"/>
</dbReference>
<dbReference type="SUPFAM" id="SSF52047">
    <property type="entry name" value="RNI-like"/>
    <property type="match status" value="1"/>
</dbReference>
<proteinExistence type="predicted"/>
<reference evidence="10 11" key="1">
    <citation type="submission" date="2024-01" db="EMBL/GenBank/DDBJ databases">
        <title>The genomes of 5 underutilized Papilionoideae crops provide insights into root nodulation and disease resistanc.</title>
        <authorList>
            <person name="Jiang F."/>
        </authorList>
    </citation>
    <scope>NUCLEOTIDE SEQUENCE [LARGE SCALE GENOMIC DNA]</scope>
    <source>
        <strain evidence="10">LVBAO_FW01</strain>
        <tissue evidence="10">Leaves</tissue>
    </source>
</reference>
<keyword evidence="4" id="KW-0611">Plant defense</keyword>
<evidence type="ECO:0008006" key="12">
    <source>
        <dbReference type="Google" id="ProtNLM"/>
    </source>
</evidence>
<comment type="caution">
    <text evidence="10">The sequence shown here is derived from an EMBL/GenBank/DDBJ whole genome shotgun (WGS) entry which is preliminary data.</text>
</comment>
<dbReference type="GO" id="GO:0051707">
    <property type="term" value="P:response to other organism"/>
    <property type="evidence" value="ECO:0007669"/>
    <property type="project" value="UniProtKB-ARBA"/>
</dbReference>
<dbReference type="Gene3D" id="3.80.10.10">
    <property type="entry name" value="Ribonuclease Inhibitor"/>
    <property type="match status" value="4"/>
</dbReference>
<feature type="domain" description="R13L1/DRL21-like LRR repeat region" evidence="9">
    <location>
        <begin position="678"/>
        <end position="803"/>
    </location>
</feature>
<protein>
    <recommendedName>
        <fullName evidence="12">Disease resistance protein RGA3</fullName>
    </recommendedName>
</protein>
<evidence type="ECO:0000256" key="5">
    <source>
        <dbReference type="ARBA" id="ARBA00022840"/>
    </source>
</evidence>
<dbReference type="CDD" id="cd14798">
    <property type="entry name" value="RX-CC_like"/>
    <property type="match status" value="1"/>
</dbReference>
<dbReference type="InterPro" id="IPR056789">
    <property type="entry name" value="LRR_R13L1-DRL21"/>
</dbReference>
<feature type="domain" description="NB-ARC" evidence="6">
    <location>
        <begin position="193"/>
        <end position="341"/>
    </location>
</feature>
<dbReference type="Proteomes" id="UP001367508">
    <property type="component" value="Unassembled WGS sequence"/>
</dbReference>
<dbReference type="FunFam" id="1.10.10.10:FF:000322">
    <property type="entry name" value="Probable disease resistance protein At1g63360"/>
    <property type="match status" value="1"/>
</dbReference>
<keyword evidence="2" id="KW-0677">Repeat</keyword>
<gene>
    <name evidence="10" type="ORF">VNO77_01064</name>
</gene>
<dbReference type="Pfam" id="PF18052">
    <property type="entry name" value="Rx_N"/>
    <property type="match status" value="1"/>
</dbReference>
<feature type="domain" description="Disease resistance N-terminal" evidence="7">
    <location>
        <begin position="5"/>
        <end position="97"/>
    </location>
</feature>
<dbReference type="Gene3D" id="1.20.5.4130">
    <property type="match status" value="1"/>
</dbReference>
<dbReference type="Gene3D" id="3.40.50.300">
    <property type="entry name" value="P-loop containing nucleotide triphosphate hydrolases"/>
    <property type="match status" value="1"/>
</dbReference>
<keyword evidence="5" id="KW-0067">ATP-binding</keyword>
<evidence type="ECO:0000259" key="8">
    <source>
        <dbReference type="Pfam" id="PF23559"/>
    </source>
</evidence>
<dbReference type="InterPro" id="IPR038005">
    <property type="entry name" value="RX-like_CC"/>
</dbReference>
<evidence type="ECO:0000259" key="9">
    <source>
        <dbReference type="Pfam" id="PF25019"/>
    </source>
</evidence>
<dbReference type="GO" id="GO:0006952">
    <property type="term" value="P:defense response"/>
    <property type="evidence" value="ECO:0007669"/>
    <property type="project" value="UniProtKB-KW"/>
</dbReference>
<dbReference type="PANTHER" id="PTHR36766">
    <property type="entry name" value="PLANT BROAD-SPECTRUM MILDEW RESISTANCE PROTEIN RPW8"/>
    <property type="match status" value="1"/>
</dbReference>
<dbReference type="Pfam" id="PF00931">
    <property type="entry name" value="NB-ARC"/>
    <property type="match status" value="1"/>
</dbReference>
<dbReference type="Gene3D" id="1.10.10.10">
    <property type="entry name" value="Winged helix-like DNA-binding domain superfamily/Winged helix DNA-binding domain"/>
    <property type="match status" value="1"/>
</dbReference>
<dbReference type="InterPro" id="IPR003591">
    <property type="entry name" value="Leu-rich_rpt_typical-subtyp"/>
</dbReference>
<dbReference type="EMBL" id="JAYMYQ010000001">
    <property type="protein sequence ID" value="KAK7359118.1"/>
    <property type="molecule type" value="Genomic_DNA"/>
</dbReference>
<keyword evidence="1" id="KW-0433">Leucine-rich repeat</keyword>
<dbReference type="PANTHER" id="PTHR36766:SF42">
    <property type="entry name" value="NB-ARC DOMAIN DISEASE RESISTANCE PROTEIN"/>
    <property type="match status" value="1"/>
</dbReference>
<dbReference type="GO" id="GO:0043531">
    <property type="term" value="F:ADP binding"/>
    <property type="evidence" value="ECO:0007669"/>
    <property type="project" value="InterPro"/>
</dbReference>
<dbReference type="FunFam" id="3.40.50.300:FF:001091">
    <property type="entry name" value="Probable disease resistance protein At1g61300"/>
    <property type="match status" value="1"/>
</dbReference>
<dbReference type="InterPro" id="IPR002182">
    <property type="entry name" value="NB-ARC"/>
</dbReference>
<organism evidence="10 11">
    <name type="scientific">Canavalia gladiata</name>
    <name type="common">Sword bean</name>
    <name type="synonym">Dolichos gladiatus</name>
    <dbReference type="NCBI Taxonomy" id="3824"/>
    <lineage>
        <taxon>Eukaryota</taxon>
        <taxon>Viridiplantae</taxon>
        <taxon>Streptophyta</taxon>
        <taxon>Embryophyta</taxon>
        <taxon>Tracheophyta</taxon>
        <taxon>Spermatophyta</taxon>
        <taxon>Magnoliopsida</taxon>
        <taxon>eudicotyledons</taxon>
        <taxon>Gunneridae</taxon>
        <taxon>Pentapetalae</taxon>
        <taxon>rosids</taxon>
        <taxon>fabids</taxon>
        <taxon>Fabales</taxon>
        <taxon>Fabaceae</taxon>
        <taxon>Papilionoideae</taxon>
        <taxon>50 kb inversion clade</taxon>
        <taxon>NPAAA clade</taxon>
        <taxon>indigoferoid/millettioid clade</taxon>
        <taxon>Phaseoleae</taxon>
        <taxon>Canavalia</taxon>
    </lineage>
</organism>